<sequence length="249" mass="26560">MCNSNGPGHTHSHANGHAHAHASRAEAPTRVSVEKDVLGKNDRLADYNRGWLAGRGVLALNLVSSPGAGKTALLERTLRDLAGTVPMSVIEGDQETDLDAQRIRAAGGRAVQLNTGAGCHLDAAMVARGLAELDPPVRSVVFIENVGNLVCPALFDLGERAKVVVCSVTEGDDKPLKYPHMFRAGALVLLNKTDLPPYVPFDPARFRDGVRQLNPAARVIAVSALRGEGLAEWYDWVREQTGARAPVVA</sequence>
<dbReference type="GO" id="GO:0008270">
    <property type="term" value="F:zinc ion binding"/>
    <property type="evidence" value="ECO:0007669"/>
    <property type="project" value="TreeGrafter"/>
</dbReference>
<evidence type="ECO:0000256" key="8">
    <source>
        <dbReference type="SAM" id="MobiDB-lite"/>
    </source>
</evidence>
<keyword evidence="11" id="KW-1185">Reference proteome</keyword>
<feature type="domain" description="CobW/HypB/UreG nucleotide-binding" evidence="9">
    <location>
        <begin position="61"/>
        <end position="220"/>
    </location>
</feature>
<evidence type="ECO:0000256" key="6">
    <source>
        <dbReference type="ARBA" id="ARBA00022833"/>
    </source>
</evidence>
<evidence type="ECO:0000259" key="9">
    <source>
        <dbReference type="Pfam" id="PF02492"/>
    </source>
</evidence>
<accession>A0A6M5YLW6</accession>
<dbReference type="InterPro" id="IPR004392">
    <property type="entry name" value="Hyd_mat_HypB"/>
</dbReference>
<feature type="region of interest" description="Disordered" evidence="8">
    <location>
        <begin position="1"/>
        <end position="34"/>
    </location>
</feature>
<dbReference type="NCBIfam" id="TIGR00073">
    <property type="entry name" value="hypB"/>
    <property type="match status" value="1"/>
</dbReference>
<dbReference type="CDD" id="cd05390">
    <property type="entry name" value="HypB"/>
    <property type="match status" value="1"/>
</dbReference>
<dbReference type="EMBL" id="CP053452">
    <property type="protein sequence ID" value="QJW94948.1"/>
    <property type="molecule type" value="Genomic_DNA"/>
</dbReference>
<dbReference type="GO" id="GO:0051604">
    <property type="term" value="P:protein maturation"/>
    <property type="evidence" value="ECO:0007669"/>
    <property type="project" value="InterPro"/>
</dbReference>
<organism evidence="10 11">
    <name type="scientific">Frigoriglobus tundricola</name>
    <dbReference type="NCBI Taxonomy" id="2774151"/>
    <lineage>
        <taxon>Bacteria</taxon>
        <taxon>Pseudomonadati</taxon>
        <taxon>Planctomycetota</taxon>
        <taxon>Planctomycetia</taxon>
        <taxon>Gemmatales</taxon>
        <taxon>Gemmataceae</taxon>
        <taxon>Frigoriglobus</taxon>
    </lineage>
</organism>
<dbReference type="Pfam" id="PF02492">
    <property type="entry name" value="cobW"/>
    <property type="match status" value="1"/>
</dbReference>
<keyword evidence="4" id="KW-0547">Nucleotide-binding</keyword>
<evidence type="ECO:0000256" key="3">
    <source>
        <dbReference type="ARBA" id="ARBA00022723"/>
    </source>
</evidence>
<dbReference type="PIRSF" id="PIRSF005624">
    <property type="entry name" value="Ni-bind_GTPase"/>
    <property type="match status" value="1"/>
</dbReference>
<evidence type="ECO:0000256" key="5">
    <source>
        <dbReference type="ARBA" id="ARBA00022801"/>
    </source>
</evidence>
<gene>
    <name evidence="10" type="ORF">FTUN_2474</name>
</gene>
<dbReference type="GO" id="GO:0003924">
    <property type="term" value="F:GTPase activity"/>
    <property type="evidence" value="ECO:0007669"/>
    <property type="project" value="InterPro"/>
</dbReference>
<dbReference type="PANTHER" id="PTHR30134">
    <property type="entry name" value="HYDROGENASE PROTEIN ASSEMBLY PROTEIN, NICKEL CHAPERONE"/>
    <property type="match status" value="1"/>
</dbReference>
<dbReference type="KEGG" id="ftj:FTUN_2474"/>
<feature type="compositionally biased region" description="Basic residues" evidence="8">
    <location>
        <begin position="10"/>
        <end position="22"/>
    </location>
</feature>
<name>A0A6M5YLW6_9BACT</name>
<evidence type="ECO:0000313" key="11">
    <source>
        <dbReference type="Proteomes" id="UP000503447"/>
    </source>
</evidence>
<dbReference type="PANTHER" id="PTHR30134:SF2">
    <property type="entry name" value="HYDROGENASE MATURATION FACTOR HYPB"/>
    <property type="match status" value="1"/>
</dbReference>
<evidence type="ECO:0000256" key="7">
    <source>
        <dbReference type="ARBA" id="ARBA00023134"/>
    </source>
</evidence>
<dbReference type="GO" id="GO:0005525">
    <property type="term" value="F:GTP binding"/>
    <property type="evidence" value="ECO:0007669"/>
    <property type="project" value="UniProtKB-KW"/>
</dbReference>
<keyword evidence="6" id="KW-0862">Zinc</keyword>
<evidence type="ECO:0000256" key="2">
    <source>
        <dbReference type="ARBA" id="ARBA00022596"/>
    </source>
</evidence>
<dbReference type="Proteomes" id="UP000503447">
    <property type="component" value="Chromosome"/>
</dbReference>
<dbReference type="Gene3D" id="3.40.50.300">
    <property type="entry name" value="P-loop containing nucleotide triphosphate hydrolases"/>
    <property type="match status" value="1"/>
</dbReference>
<evidence type="ECO:0000256" key="4">
    <source>
        <dbReference type="ARBA" id="ARBA00022741"/>
    </source>
</evidence>
<proteinExistence type="inferred from homology"/>
<reference evidence="11" key="1">
    <citation type="submission" date="2020-05" db="EMBL/GenBank/DDBJ databases">
        <title>Frigoriglobus tundricola gen. nov., sp. nov., a psychrotolerant cellulolytic planctomycete of the family Gemmataceae with two divergent copies of 16S rRNA gene.</title>
        <authorList>
            <person name="Kulichevskaya I.S."/>
            <person name="Ivanova A.A."/>
            <person name="Naumoff D.G."/>
            <person name="Beletsky A.V."/>
            <person name="Rijpstra W.I.C."/>
            <person name="Sinninghe Damste J.S."/>
            <person name="Mardanov A.V."/>
            <person name="Ravin N.V."/>
            <person name="Dedysh S.N."/>
        </authorList>
    </citation>
    <scope>NUCLEOTIDE SEQUENCE [LARGE SCALE GENOMIC DNA]</scope>
    <source>
        <strain evidence="11">PL17</strain>
    </source>
</reference>
<dbReference type="SUPFAM" id="SSF52540">
    <property type="entry name" value="P-loop containing nucleoside triphosphate hydrolases"/>
    <property type="match status" value="1"/>
</dbReference>
<comment type="similarity">
    <text evidence="1">Belongs to the SIMIBI class G3E GTPase family. HypB/HupM subfamily.</text>
</comment>
<dbReference type="GO" id="GO:0016151">
    <property type="term" value="F:nickel cation binding"/>
    <property type="evidence" value="ECO:0007669"/>
    <property type="project" value="InterPro"/>
</dbReference>
<dbReference type="InterPro" id="IPR027417">
    <property type="entry name" value="P-loop_NTPase"/>
</dbReference>
<dbReference type="RefSeq" id="WP_171470835.1">
    <property type="nucleotide sequence ID" value="NZ_CP053452.2"/>
</dbReference>
<evidence type="ECO:0000313" key="10">
    <source>
        <dbReference type="EMBL" id="QJW94948.1"/>
    </source>
</evidence>
<protein>
    <submittedName>
        <fullName evidence="10">[NiFe] hydrogenase nickel incorporation-associated protein HypB</fullName>
    </submittedName>
</protein>
<dbReference type="AlphaFoldDB" id="A0A6M5YLW6"/>
<evidence type="ECO:0000256" key="1">
    <source>
        <dbReference type="ARBA" id="ARBA00006211"/>
    </source>
</evidence>
<keyword evidence="3" id="KW-0479">Metal-binding</keyword>
<keyword evidence="2" id="KW-0533">Nickel</keyword>
<keyword evidence="7" id="KW-0342">GTP-binding</keyword>
<dbReference type="InterPro" id="IPR003495">
    <property type="entry name" value="CobW/HypB/UreG_nucleotide-bd"/>
</dbReference>
<keyword evidence="5" id="KW-0378">Hydrolase</keyword>